<feature type="domain" description="HTH LytTR-type" evidence="2">
    <location>
        <begin position="191"/>
        <end position="290"/>
    </location>
</feature>
<keyword evidence="1" id="KW-0472">Membrane</keyword>
<keyword evidence="1" id="KW-1133">Transmembrane helix</keyword>
<name>A0A2K9PUX8_9FLAO</name>
<feature type="transmembrane region" description="Helical" evidence="1">
    <location>
        <begin position="138"/>
        <end position="157"/>
    </location>
</feature>
<sequence length="293" mass="34745">MPKKTSYTSNLKNKITHFLLQPYPFYYKGKSLKIIVALFFFMTFFFNFAFKPFNVEYSEHKMNYFWISIIHALTPPIVIYSIAFILGKLKKEDNWNILKEILFIFFIFFIIGLVQFLIRDIIYDNLNNWSWQYLFEEITNTFLVGTLFVVILIPINFNLLNSKHINNATILNNFINEKITLVKLKTDIVNIEGFEFDINQFIYAKSEGNYIEIYFDKEKPKKKLIRTTLKSLDALLKTYPNIIKTHRSYLINCNYVNKINGNAQGYQLQINESVVPVSRNMIKIFNKTMKNIS</sequence>
<dbReference type="Pfam" id="PF04397">
    <property type="entry name" value="LytTR"/>
    <property type="match status" value="1"/>
</dbReference>
<protein>
    <submittedName>
        <fullName evidence="3">LytTR family transcriptional regulator</fullName>
    </submittedName>
</protein>
<evidence type="ECO:0000259" key="2">
    <source>
        <dbReference type="SMART" id="SM00850"/>
    </source>
</evidence>
<keyword evidence="4" id="KW-1185">Reference proteome</keyword>
<reference evidence="3 4" key="1">
    <citation type="submission" date="2018-01" db="EMBL/GenBank/DDBJ databases">
        <title>Complete genome sequence of Flavivirga eckloniae ECD14 isolated from seaweed Ecklonia cava.</title>
        <authorList>
            <person name="Lee J.H."/>
            <person name="Baik K.S."/>
            <person name="Seong C.N."/>
        </authorList>
    </citation>
    <scope>NUCLEOTIDE SEQUENCE [LARGE SCALE GENOMIC DNA]</scope>
    <source>
        <strain evidence="3 4">ECD14</strain>
    </source>
</reference>
<accession>A0A2K9PUX8</accession>
<dbReference type="AlphaFoldDB" id="A0A2K9PUX8"/>
<proteinExistence type="predicted"/>
<dbReference type="InterPro" id="IPR007492">
    <property type="entry name" value="LytTR_DNA-bd_dom"/>
</dbReference>
<keyword evidence="1" id="KW-0812">Transmembrane</keyword>
<organism evidence="3 4">
    <name type="scientific">Flavivirga eckloniae</name>
    <dbReference type="NCBI Taxonomy" id="1803846"/>
    <lineage>
        <taxon>Bacteria</taxon>
        <taxon>Pseudomonadati</taxon>
        <taxon>Bacteroidota</taxon>
        <taxon>Flavobacteriia</taxon>
        <taxon>Flavobacteriales</taxon>
        <taxon>Flavobacteriaceae</taxon>
        <taxon>Flavivirga</taxon>
    </lineage>
</organism>
<gene>
    <name evidence="3" type="ORF">C1H87_20020</name>
</gene>
<dbReference type="KEGG" id="fek:C1H87_20020"/>
<dbReference type="EMBL" id="CP025791">
    <property type="protein sequence ID" value="AUP80870.1"/>
    <property type="molecule type" value="Genomic_DNA"/>
</dbReference>
<feature type="transmembrane region" description="Helical" evidence="1">
    <location>
        <begin position="65"/>
        <end position="89"/>
    </location>
</feature>
<dbReference type="Proteomes" id="UP000235826">
    <property type="component" value="Chromosome"/>
</dbReference>
<feature type="transmembrane region" description="Helical" evidence="1">
    <location>
        <begin position="101"/>
        <end position="118"/>
    </location>
</feature>
<feature type="transmembrane region" description="Helical" evidence="1">
    <location>
        <begin position="34"/>
        <end position="53"/>
    </location>
</feature>
<dbReference type="SMART" id="SM00850">
    <property type="entry name" value="LytTR"/>
    <property type="match status" value="1"/>
</dbReference>
<evidence type="ECO:0000313" key="3">
    <source>
        <dbReference type="EMBL" id="AUP80870.1"/>
    </source>
</evidence>
<evidence type="ECO:0000313" key="4">
    <source>
        <dbReference type="Proteomes" id="UP000235826"/>
    </source>
</evidence>
<dbReference type="Gene3D" id="2.40.50.1020">
    <property type="entry name" value="LytTr DNA-binding domain"/>
    <property type="match status" value="1"/>
</dbReference>
<dbReference type="GO" id="GO:0003677">
    <property type="term" value="F:DNA binding"/>
    <property type="evidence" value="ECO:0007669"/>
    <property type="project" value="InterPro"/>
</dbReference>
<evidence type="ECO:0000256" key="1">
    <source>
        <dbReference type="SAM" id="Phobius"/>
    </source>
</evidence>